<dbReference type="InterPro" id="IPR007809">
    <property type="entry name" value="FlgN-like"/>
</dbReference>
<dbReference type="Proteomes" id="UP000054705">
    <property type="component" value="Unassembled WGS sequence"/>
</dbReference>
<dbReference type="Gene3D" id="1.20.58.300">
    <property type="entry name" value="FlgN-like"/>
    <property type="match status" value="1"/>
</dbReference>
<comment type="caution">
    <text evidence="2">The sequence shown here is derived from an EMBL/GenBank/DDBJ whole genome shotgun (WGS) entry which is preliminary data.</text>
</comment>
<dbReference type="GO" id="GO:0044780">
    <property type="term" value="P:bacterial-type flagellum assembly"/>
    <property type="evidence" value="ECO:0007669"/>
    <property type="project" value="InterPro"/>
</dbReference>
<gene>
    <name evidence="2" type="ORF">XD97_0480</name>
</gene>
<proteinExistence type="predicted"/>
<sequence length="166" mass="18787">MADTDCLFQQLYRYLAEQEEIIDRLAAAGEDQLQALRDSNLDRLYEITGQQEAWTVQVEKIEEYRLTVQGTLENGLNLQQGATFKEIIKYAPVEVKASLEQSYGSLRRKMADLRELNSLCAAVIKKALLVNNRIIQILNAGGPGNYGQKGELKNQLPYRPVLNENV</sequence>
<keyword evidence="1" id="KW-1005">Bacterial flagellum biogenesis</keyword>
<reference evidence="3" key="1">
    <citation type="journal article" date="2015" name="MBio">
        <title>Genome-Resolved Metagenomic Analysis Reveals Roles for Candidate Phyla and Other Microbial Community Members in Biogeochemical Transformations in Oil Reservoirs.</title>
        <authorList>
            <person name="Hu P."/>
            <person name="Tom L."/>
            <person name="Singh A."/>
            <person name="Thomas B.C."/>
            <person name="Baker B.J."/>
            <person name="Piceno Y.M."/>
            <person name="Andersen G.L."/>
            <person name="Banfield J.F."/>
        </authorList>
    </citation>
    <scope>NUCLEOTIDE SEQUENCE [LARGE SCALE GENOMIC DNA]</scope>
</reference>
<evidence type="ECO:0000313" key="2">
    <source>
        <dbReference type="EMBL" id="KUK82209.1"/>
    </source>
</evidence>
<protein>
    <recommendedName>
        <fullName evidence="4">FlgN protein</fullName>
    </recommendedName>
</protein>
<dbReference type="Pfam" id="PF05130">
    <property type="entry name" value="FlgN"/>
    <property type="match status" value="1"/>
</dbReference>
<dbReference type="AlphaFoldDB" id="A0A117M3G4"/>
<evidence type="ECO:0008006" key="4">
    <source>
        <dbReference type="Google" id="ProtNLM"/>
    </source>
</evidence>
<organism evidence="2 3">
    <name type="scientific">Pelotomaculum thermopropionicum</name>
    <dbReference type="NCBI Taxonomy" id="110500"/>
    <lineage>
        <taxon>Bacteria</taxon>
        <taxon>Bacillati</taxon>
        <taxon>Bacillota</taxon>
        <taxon>Clostridia</taxon>
        <taxon>Eubacteriales</taxon>
        <taxon>Desulfotomaculaceae</taxon>
        <taxon>Pelotomaculum</taxon>
    </lineage>
</organism>
<dbReference type="SUPFAM" id="SSF140566">
    <property type="entry name" value="FlgN-like"/>
    <property type="match status" value="1"/>
</dbReference>
<evidence type="ECO:0000313" key="3">
    <source>
        <dbReference type="Proteomes" id="UP000054705"/>
    </source>
</evidence>
<evidence type="ECO:0000256" key="1">
    <source>
        <dbReference type="ARBA" id="ARBA00022795"/>
    </source>
</evidence>
<accession>A0A117M3G4</accession>
<dbReference type="InterPro" id="IPR036679">
    <property type="entry name" value="FlgN-like_sf"/>
</dbReference>
<name>A0A117M3G4_9FIRM</name>
<dbReference type="EMBL" id="LGGS01000104">
    <property type="protein sequence ID" value="KUK82209.1"/>
    <property type="molecule type" value="Genomic_DNA"/>
</dbReference>